<dbReference type="PANTHER" id="PTHR38681">
    <property type="entry name" value="RETROVIRUS-RELATED POL POLYPROTEIN FROM TRANSPOSON 412-LIKE PROTEIN-RELATED"/>
    <property type="match status" value="1"/>
</dbReference>
<accession>A0A3P8HZX2</accession>
<feature type="region of interest" description="Disordered" evidence="1">
    <location>
        <begin position="126"/>
        <end position="187"/>
    </location>
</feature>
<protein>
    <submittedName>
        <fullName evidence="2">Uncharacterized protein</fullName>
    </submittedName>
</protein>
<keyword evidence="3" id="KW-1185">Reference proteome</keyword>
<feature type="compositionally biased region" description="Pro residues" evidence="1">
    <location>
        <begin position="143"/>
        <end position="156"/>
    </location>
</feature>
<dbReference type="PROSITE" id="PS51257">
    <property type="entry name" value="PROKAR_LIPOPROTEIN"/>
    <property type="match status" value="1"/>
</dbReference>
<dbReference type="AlphaFoldDB" id="A0A3P8HZX2"/>
<dbReference type="Proteomes" id="UP000272942">
    <property type="component" value="Unassembled WGS sequence"/>
</dbReference>
<reference evidence="2 3" key="1">
    <citation type="submission" date="2018-11" db="EMBL/GenBank/DDBJ databases">
        <authorList>
            <consortium name="Pathogen Informatics"/>
        </authorList>
    </citation>
    <scope>NUCLEOTIDE SEQUENCE [LARGE SCALE GENOMIC DNA]</scope>
    <source>
        <strain evidence="2 3">Egypt</strain>
    </source>
</reference>
<gene>
    <name evidence="2" type="ORF">ECPE_LOCUS18427</name>
</gene>
<name>A0A3P8HZX2_9TREM</name>
<dbReference type="EMBL" id="UZAN01078558">
    <property type="protein sequence ID" value="VDP96340.1"/>
    <property type="molecule type" value="Genomic_DNA"/>
</dbReference>
<sequence>MGIRNTIKADFHTTPTALAFGCSLRLPGELVAPTPMRNFNYADFAHRLSHHTREVHAATTRQQRTPVYVSRDLSSSTHVFLRVDSTRTPLQAPYTGPHRVIARKDKTAVVDVNGRKETVSLDQLKPAFLEGSTPSDSTDPPRHPAPAPSPPPPGPPQTTSAPTMPPSILVKHDRRGSEVRRSVRFDS</sequence>
<proteinExistence type="predicted"/>
<dbReference type="PANTHER" id="PTHR38681:SF1">
    <property type="entry name" value="RETROVIRUS-RELATED POL POLYPROTEIN FROM TRANSPOSON 412-LIKE PROTEIN"/>
    <property type="match status" value="1"/>
</dbReference>
<organism evidence="2 3">
    <name type="scientific">Echinostoma caproni</name>
    <dbReference type="NCBI Taxonomy" id="27848"/>
    <lineage>
        <taxon>Eukaryota</taxon>
        <taxon>Metazoa</taxon>
        <taxon>Spiralia</taxon>
        <taxon>Lophotrochozoa</taxon>
        <taxon>Platyhelminthes</taxon>
        <taxon>Trematoda</taxon>
        <taxon>Digenea</taxon>
        <taxon>Plagiorchiida</taxon>
        <taxon>Echinostomata</taxon>
        <taxon>Echinostomatoidea</taxon>
        <taxon>Echinostomatidae</taxon>
        <taxon>Echinostoma</taxon>
    </lineage>
</organism>
<feature type="compositionally biased region" description="Basic and acidic residues" evidence="1">
    <location>
        <begin position="175"/>
        <end position="187"/>
    </location>
</feature>
<evidence type="ECO:0000256" key="1">
    <source>
        <dbReference type="SAM" id="MobiDB-lite"/>
    </source>
</evidence>
<evidence type="ECO:0000313" key="3">
    <source>
        <dbReference type="Proteomes" id="UP000272942"/>
    </source>
</evidence>
<evidence type="ECO:0000313" key="2">
    <source>
        <dbReference type="EMBL" id="VDP96340.1"/>
    </source>
</evidence>
<dbReference type="OrthoDB" id="10053156at2759"/>